<dbReference type="Gene3D" id="2.60.40.1220">
    <property type="match status" value="1"/>
</dbReference>
<keyword evidence="4" id="KW-0186">Copper</keyword>
<keyword evidence="3" id="KW-0732">Signal</keyword>
<dbReference type="InterPro" id="IPR032694">
    <property type="entry name" value="CopC/D"/>
</dbReference>
<dbReference type="EMBL" id="JAHKNI010000001">
    <property type="protein sequence ID" value="MBU3060435.1"/>
    <property type="molecule type" value="Genomic_DNA"/>
</dbReference>
<name>A0ABS6AS70_9NOCA</name>
<gene>
    <name evidence="6" type="ORF">KO481_02720</name>
</gene>
<evidence type="ECO:0000313" key="7">
    <source>
        <dbReference type="Proteomes" id="UP000733379"/>
    </source>
</evidence>
<keyword evidence="2" id="KW-0479">Metal-binding</keyword>
<evidence type="ECO:0000256" key="4">
    <source>
        <dbReference type="ARBA" id="ARBA00023008"/>
    </source>
</evidence>
<dbReference type="PANTHER" id="PTHR34820:SF4">
    <property type="entry name" value="INNER MEMBRANE PROTEIN YEBZ"/>
    <property type="match status" value="1"/>
</dbReference>
<comment type="subcellular location">
    <subcellularLocation>
        <location evidence="1">Cell envelope</location>
    </subcellularLocation>
</comment>
<evidence type="ECO:0000259" key="5">
    <source>
        <dbReference type="Pfam" id="PF04234"/>
    </source>
</evidence>
<proteinExistence type="predicted"/>
<dbReference type="InterPro" id="IPR014755">
    <property type="entry name" value="Cu-Rt/internalin_Ig-like"/>
</dbReference>
<sequence>MSTRKFVRSGRGLRWLQSIATLLAAVVAGVVMLGAGVADAHSYVTHAEPADRAVVQAGPPQVSITFNEKVADPELVVTGPDGKVYSHGDVHMDGRTLSIDLAPLGPAGMYTTTFTITSKDGHRIEGTRTFTLAPQ</sequence>
<comment type="caution">
    <text evidence="6">The sequence shown here is derived from an EMBL/GenBank/DDBJ whole genome shotgun (WGS) entry which is preliminary data.</text>
</comment>
<feature type="domain" description="CopC" evidence="5">
    <location>
        <begin position="41"/>
        <end position="132"/>
    </location>
</feature>
<dbReference type="RefSeq" id="WP_215915303.1">
    <property type="nucleotide sequence ID" value="NZ_JAHKNI010000001.1"/>
</dbReference>
<dbReference type="Proteomes" id="UP000733379">
    <property type="component" value="Unassembled WGS sequence"/>
</dbReference>
<keyword evidence="7" id="KW-1185">Reference proteome</keyword>
<dbReference type="SUPFAM" id="SSF81296">
    <property type="entry name" value="E set domains"/>
    <property type="match status" value="1"/>
</dbReference>
<evidence type="ECO:0000256" key="1">
    <source>
        <dbReference type="ARBA" id="ARBA00004196"/>
    </source>
</evidence>
<protein>
    <submittedName>
        <fullName evidence="6">Copper resistance protein CopC</fullName>
    </submittedName>
</protein>
<reference evidence="6 7" key="1">
    <citation type="submission" date="2021-06" db="EMBL/GenBank/DDBJ databases">
        <title>Actinomycetes sequencing.</title>
        <authorList>
            <person name="Shan Q."/>
        </authorList>
    </citation>
    <scope>NUCLEOTIDE SEQUENCE [LARGE SCALE GENOMIC DNA]</scope>
    <source>
        <strain evidence="6 7">NEAU-G5</strain>
    </source>
</reference>
<evidence type="ECO:0000313" key="6">
    <source>
        <dbReference type="EMBL" id="MBU3060435.1"/>
    </source>
</evidence>
<evidence type="ECO:0000256" key="2">
    <source>
        <dbReference type="ARBA" id="ARBA00022723"/>
    </source>
</evidence>
<accession>A0ABS6AS70</accession>
<dbReference type="Pfam" id="PF04234">
    <property type="entry name" value="CopC"/>
    <property type="match status" value="1"/>
</dbReference>
<organism evidence="6 7">
    <name type="scientific">Nocardia albiluteola</name>
    <dbReference type="NCBI Taxonomy" id="2842303"/>
    <lineage>
        <taxon>Bacteria</taxon>
        <taxon>Bacillati</taxon>
        <taxon>Actinomycetota</taxon>
        <taxon>Actinomycetes</taxon>
        <taxon>Mycobacteriales</taxon>
        <taxon>Nocardiaceae</taxon>
        <taxon>Nocardia</taxon>
    </lineage>
</organism>
<dbReference type="InterPro" id="IPR007348">
    <property type="entry name" value="CopC_dom"/>
</dbReference>
<dbReference type="InterPro" id="IPR014756">
    <property type="entry name" value="Ig_E-set"/>
</dbReference>
<dbReference type="PANTHER" id="PTHR34820">
    <property type="entry name" value="INNER MEMBRANE PROTEIN YEBZ"/>
    <property type="match status" value="1"/>
</dbReference>
<evidence type="ECO:0000256" key="3">
    <source>
        <dbReference type="ARBA" id="ARBA00022729"/>
    </source>
</evidence>